<dbReference type="AlphaFoldDB" id="Q2N8R9"/>
<dbReference type="Pfam" id="PF02602">
    <property type="entry name" value="HEM4"/>
    <property type="match status" value="1"/>
</dbReference>
<reference evidence="3" key="1">
    <citation type="journal article" date="2009" name="J. Bacteriol.">
        <title>Complete genome sequence of Erythrobacter litoralis HTCC2594.</title>
        <authorList>
            <person name="Oh H.M."/>
            <person name="Giovannoni S.J."/>
            <person name="Ferriera S."/>
            <person name="Johnson J."/>
            <person name="Cho J.C."/>
        </authorList>
    </citation>
    <scope>NUCLEOTIDE SEQUENCE [LARGE SCALE GENOMIC DNA]</scope>
    <source>
        <strain evidence="3">HTCC2594</strain>
    </source>
</reference>
<dbReference type="Gene3D" id="3.40.50.10090">
    <property type="match status" value="2"/>
</dbReference>
<gene>
    <name evidence="2" type="ordered locus">ELI_09150</name>
</gene>
<proteinExistence type="predicted"/>
<dbReference type="EMBL" id="CP000157">
    <property type="protein sequence ID" value="ABC63922.1"/>
    <property type="molecule type" value="Genomic_DNA"/>
</dbReference>
<accession>Q2N8R9</accession>
<keyword evidence="3" id="KW-1185">Reference proteome</keyword>
<dbReference type="SUPFAM" id="SSF69618">
    <property type="entry name" value="HemD-like"/>
    <property type="match status" value="1"/>
</dbReference>
<evidence type="ECO:0000313" key="3">
    <source>
        <dbReference type="Proteomes" id="UP000008808"/>
    </source>
</evidence>
<dbReference type="GO" id="GO:0033014">
    <property type="term" value="P:tetrapyrrole biosynthetic process"/>
    <property type="evidence" value="ECO:0007669"/>
    <property type="project" value="InterPro"/>
</dbReference>
<evidence type="ECO:0000313" key="2">
    <source>
        <dbReference type="EMBL" id="ABC63922.1"/>
    </source>
</evidence>
<dbReference type="KEGG" id="eli:ELI_09150"/>
<protein>
    <submittedName>
        <fullName evidence="2">Uroporphyrinogen-III synthase</fullName>
    </submittedName>
</protein>
<dbReference type="GO" id="GO:0004852">
    <property type="term" value="F:uroporphyrinogen-III synthase activity"/>
    <property type="evidence" value="ECO:0007669"/>
    <property type="project" value="InterPro"/>
</dbReference>
<dbReference type="STRING" id="314225.ELI_09150"/>
<dbReference type="OrthoDB" id="7424801at2"/>
<dbReference type="HOGENOM" id="CLU_011276_10_2_5"/>
<organism evidence="2 3">
    <name type="scientific">Erythrobacter litoralis (strain HTCC2594)</name>
    <dbReference type="NCBI Taxonomy" id="314225"/>
    <lineage>
        <taxon>Bacteria</taxon>
        <taxon>Pseudomonadati</taxon>
        <taxon>Pseudomonadota</taxon>
        <taxon>Alphaproteobacteria</taxon>
        <taxon>Sphingomonadales</taxon>
        <taxon>Erythrobacteraceae</taxon>
        <taxon>Erythrobacter/Porphyrobacter group</taxon>
        <taxon>Erythrobacter</taxon>
    </lineage>
</organism>
<dbReference type="CDD" id="cd06578">
    <property type="entry name" value="HemD"/>
    <property type="match status" value="1"/>
</dbReference>
<dbReference type="RefSeq" id="WP_011414750.1">
    <property type="nucleotide sequence ID" value="NC_007722.1"/>
</dbReference>
<dbReference type="Proteomes" id="UP000008808">
    <property type="component" value="Chromosome"/>
</dbReference>
<name>Q2N8R9_ERYLH</name>
<dbReference type="InterPro" id="IPR036108">
    <property type="entry name" value="4pyrrol_syn_uPrphyn_synt_sf"/>
</dbReference>
<dbReference type="InterPro" id="IPR003754">
    <property type="entry name" value="4pyrrol_synth_uPrphyn_synth"/>
</dbReference>
<evidence type="ECO:0000259" key="1">
    <source>
        <dbReference type="Pfam" id="PF02602"/>
    </source>
</evidence>
<sequence length="229" mass="24291">MSRPVFVLRPEPGLTTTLVAAFERGLNARGMPLSTVEPVAWSAPAKPYEGLLIGSANAIRHAGDELAKIAHLPVLAVGETTAQVAREAGLKVEMAGTGGLQKVLEGLAADPRSLLRLAGEKHLELELPPQIEVDTRIVYRASYRPLNEAQAGLLDADAVMLLHSGETAAHFSQECERLGLDTSKLSLVAMVPRIAEMAGKGWKALHTAASPTDDAVLELAAELCQNPRA</sequence>
<feature type="domain" description="Tetrapyrrole biosynthesis uroporphyrinogen III synthase" evidence="1">
    <location>
        <begin position="24"/>
        <end position="217"/>
    </location>
</feature>
<dbReference type="eggNOG" id="COG1587">
    <property type="taxonomic scope" value="Bacteria"/>
</dbReference>